<organism evidence="1 2">
    <name type="scientific">Cryptolaemus montrouzieri</name>
    <dbReference type="NCBI Taxonomy" id="559131"/>
    <lineage>
        <taxon>Eukaryota</taxon>
        <taxon>Metazoa</taxon>
        <taxon>Ecdysozoa</taxon>
        <taxon>Arthropoda</taxon>
        <taxon>Hexapoda</taxon>
        <taxon>Insecta</taxon>
        <taxon>Pterygota</taxon>
        <taxon>Neoptera</taxon>
        <taxon>Endopterygota</taxon>
        <taxon>Coleoptera</taxon>
        <taxon>Polyphaga</taxon>
        <taxon>Cucujiformia</taxon>
        <taxon>Coccinelloidea</taxon>
        <taxon>Coccinellidae</taxon>
        <taxon>Scymninae</taxon>
        <taxon>Scymnini</taxon>
        <taxon>Cryptolaemus</taxon>
    </lineage>
</organism>
<gene>
    <name evidence="1" type="ORF">HHI36_019125</name>
</gene>
<protein>
    <recommendedName>
        <fullName evidence="3">Proteasome assembly chaperone 3</fullName>
    </recommendedName>
</protein>
<evidence type="ECO:0008006" key="3">
    <source>
        <dbReference type="Google" id="ProtNLM"/>
    </source>
</evidence>
<evidence type="ECO:0000313" key="1">
    <source>
        <dbReference type="EMBL" id="KAL3284996.1"/>
    </source>
</evidence>
<keyword evidence="2" id="KW-1185">Reference proteome</keyword>
<sequence>MENLNSAISSLKCNQVPSNIINFAAEIDGNTTEFVVVKFNNQDLLIITQFLKISTLYKVEIDNPNPDNNISEIVYSVSHLSGSENPIALAAVRFIAEKLNFKKTTHLFFDLRNYEKSVVTDIVDIILNKTNDV</sequence>
<proteinExistence type="predicted"/>
<evidence type="ECO:0000313" key="2">
    <source>
        <dbReference type="Proteomes" id="UP001516400"/>
    </source>
</evidence>
<comment type="caution">
    <text evidence="1">The sequence shown here is derived from an EMBL/GenBank/DDBJ whole genome shotgun (WGS) entry which is preliminary data.</text>
</comment>
<reference evidence="1 2" key="1">
    <citation type="journal article" date="2021" name="BMC Biol.">
        <title>Horizontally acquired antibacterial genes associated with adaptive radiation of ladybird beetles.</title>
        <authorList>
            <person name="Li H.S."/>
            <person name="Tang X.F."/>
            <person name="Huang Y.H."/>
            <person name="Xu Z.Y."/>
            <person name="Chen M.L."/>
            <person name="Du X.Y."/>
            <person name="Qiu B.Y."/>
            <person name="Chen P.T."/>
            <person name="Zhang W."/>
            <person name="Slipinski A."/>
            <person name="Escalona H.E."/>
            <person name="Waterhouse R.M."/>
            <person name="Zwick A."/>
            <person name="Pang H."/>
        </authorList>
    </citation>
    <scope>NUCLEOTIDE SEQUENCE [LARGE SCALE GENOMIC DNA]</scope>
    <source>
        <strain evidence="1">SYSU2018</strain>
    </source>
</reference>
<dbReference type="EMBL" id="JABFTP020000165">
    <property type="protein sequence ID" value="KAL3284996.1"/>
    <property type="molecule type" value="Genomic_DNA"/>
</dbReference>
<accession>A0ABD2P2V0</accession>
<dbReference type="Proteomes" id="UP001516400">
    <property type="component" value="Unassembled WGS sequence"/>
</dbReference>
<dbReference type="InterPro" id="IPR053720">
    <property type="entry name" value="Psm_Assembly_Chaperone"/>
</dbReference>
<dbReference type="Gene3D" id="3.30.230.90">
    <property type="match status" value="1"/>
</dbReference>
<dbReference type="AlphaFoldDB" id="A0ABD2P2V0"/>
<dbReference type="Pfam" id="PF10178">
    <property type="entry name" value="PAC3"/>
    <property type="match status" value="1"/>
</dbReference>
<name>A0ABD2P2V0_9CUCU</name>
<dbReference type="InterPro" id="IPR018788">
    <property type="entry name" value="Proteasome_assmbl_chp_3"/>
</dbReference>